<protein>
    <submittedName>
        <fullName evidence="2">Phage holin family protein</fullName>
    </submittedName>
</protein>
<accession>A0ABT1ZH85</accession>
<keyword evidence="1" id="KW-0812">Transmembrane</keyword>
<evidence type="ECO:0000256" key="1">
    <source>
        <dbReference type="SAM" id="Phobius"/>
    </source>
</evidence>
<keyword evidence="3" id="KW-1185">Reference proteome</keyword>
<dbReference type="InterPro" id="IPR007165">
    <property type="entry name" value="Phage_holin_4_2"/>
</dbReference>
<comment type="caution">
    <text evidence="2">The sequence shown here is derived from an EMBL/GenBank/DDBJ whole genome shotgun (WGS) entry which is preliminary data.</text>
</comment>
<feature type="transmembrane region" description="Helical" evidence="1">
    <location>
        <begin position="72"/>
        <end position="96"/>
    </location>
</feature>
<reference evidence="2 3" key="1">
    <citation type="submission" date="2022-08" db="EMBL/GenBank/DDBJ databases">
        <authorList>
            <person name="Li F."/>
        </authorList>
    </citation>
    <scope>NUCLEOTIDE SEQUENCE [LARGE SCALE GENOMIC DNA]</scope>
    <source>
        <strain evidence="2 3">10F1B-8-1</strain>
    </source>
</reference>
<feature type="transmembrane region" description="Helical" evidence="1">
    <location>
        <begin position="108"/>
        <end position="129"/>
    </location>
</feature>
<evidence type="ECO:0000313" key="2">
    <source>
        <dbReference type="EMBL" id="MCS0500048.1"/>
    </source>
</evidence>
<feature type="transmembrane region" description="Helical" evidence="1">
    <location>
        <begin position="44"/>
        <end position="65"/>
    </location>
</feature>
<dbReference type="Proteomes" id="UP001205337">
    <property type="component" value="Unassembled WGS sequence"/>
</dbReference>
<organism evidence="2 3">
    <name type="scientific">Protaetiibacter mangrovi</name>
    <dbReference type="NCBI Taxonomy" id="2970926"/>
    <lineage>
        <taxon>Bacteria</taxon>
        <taxon>Bacillati</taxon>
        <taxon>Actinomycetota</taxon>
        <taxon>Actinomycetes</taxon>
        <taxon>Micrococcales</taxon>
        <taxon>Microbacteriaceae</taxon>
        <taxon>Protaetiibacter</taxon>
    </lineage>
</organism>
<dbReference type="Pfam" id="PF04020">
    <property type="entry name" value="Phage_holin_4_2"/>
    <property type="match status" value="1"/>
</dbReference>
<keyword evidence="1" id="KW-0472">Membrane</keyword>
<dbReference type="EMBL" id="JANTHX010000007">
    <property type="protein sequence ID" value="MCS0500048.1"/>
    <property type="molecule type" value="Genomic_DNA"/>
</dbReference>
<dbReference type="RefSeq" id="WP_258799140.1">
    <property type="nucleotide sequence ID" value="NZ_JANTHX010000007.1"/>
</dbReference>
<sequence>MRFVVRLLINALALWLTVLILNPHVQVSSWDAAADGTGWSWPLFWTYVLFAAIFGIVNGVIGTAIRIVAFPLYILTLGLISLIVNGLLFLLVAWISTLMGFGLSVESFWWGVLGALVLGIIGWLIGIIFRPLTKKR</sequence>
<dbReference type="PANTHER" id="PTHR37309:SF1">
    <property type="entry name" value="SLR0284 PROTEIN"/>
    <property type="match status" value="1"/>
</dbReference>
<name>A0ABT1ZH85_9MICO</name>
<evidence type="ECO:0000313" key="3">
    <source>
        <dbReference type="Proteomes" id="UP001205337"/>
    </source>
</evidence>
<dbReference type="PANTHER" id="PTHR37309">
    <property type="entry name" value="SLR0284 PROTEIN"/>
    <property type="match status" value="1"/>
</dbReference>
<gene>
    <name evidence="2" type="ORF">NUH29_10865</name>
</gene>
<proteinExistence type="predicted"/>
<keyword evidence="1" id="KW-1133">Transmembrane helix</keyword>